<evidence type="ECO:0000313" key="1">
    <source>
        <dbReference type="EMBL" id="VDN56966.1"/>
    </source>
</evidence>
<keyword evidence="2" id="KW-1185">Reference proteome</keyword>
<dbReference type="Proteomes" id="UP000274756">
    <property type="component" value="Unassembled WGS sequence"/>
</dbReference>
<dbReference type="STRING" id="318479.A0A3P7SPY0"/>
<accession>A0A3P7SPY0</accession>
<dbReference type="EMBL" id="UYYG01001157">
    <property type="protein sequence ID" value="VDN56966.1"/>
    <property type="molecule type" value="Genomic_DNA"/>
</dbReference>
<reference evidence="1 2" key="1">
    <citation type="submission" date="2018-11" db="EMBL/GenBank/DDBJ databases">
        <authorList>
            <consortium name="Pathogen Informatics"/>
        </authorList>
    </citation>
    <scope>NUCLEOTIDE SEQUENCE [LARGE SCALE GENOMIC DNA]</scope>
</reference>
<protein>
    <recommendedName>
        <fullName evidence="3">Anaphase-promoting complex subunit 1</fullName>
    </recommendedName>
</protein>
<name>A0A3P7SPY0_DRAME</name>
<proteinExistence type="predicted"/>
<sequence length="247" mass="28302">MDMLAPEVCLECIWVEAVKRHNEPFINGAASEAFSTEDFIGQIFICFFIKEESILKCIRIKFYDSEYPTLGPLTTIPCLYATNIDDRNLMAVIELDSSLVFYSGTLRIGLLHLQQSPNTHLLFPSSQNSTGFFGNVSLCLPVISVRKSYPQHLILQSFDQKYYICKVPAFTMSCFISECISNICSLLPIEKALKFSSSWYLNNNWYLIRTCHYDQLLMETMLLIQFTFAQCGLHLENFAVFKQVSIL</sequence>
<dbReference type="AlphaFoldDB" id="A0A3P7SPY0"/>
<dbReference type="OrthoDB" id="26401at2759"/>
<evidence type="ECO:0000313" key="2">
    <source>
        <dbReference type="Proteomes" id="UP000274756"/>
    </source>
</evidence>
<evidence type="ECO:0008006" key="3">
    <source>
        <dbReference type="Google" id="ProtNLM"/>
    </source>
</evidence>
<gene>
    <name evidence="1" type="ORF">DME_LOCUS6939</name>
</gene>
<organism evidence="1 2">
    <name type="scientific">Dracunculus medinensis</name>
    <name type="common">Guinea worm</name>
    <dbReference type="NCBI Taxonomy" id="318479"/>
    <lineage>
        <taxon>Eukaryota</taxon>
        <taxon>Metazoa</taxon>
        <taxon>Ecdysozoa</taxon>
        <taxon>Nematoda</taxon>
        <taxon>Chromadorea</taxon>
        <taxon>Rhabditida</taxon>
        <taxon>Spirurina</taxon>
        <taxon>Dracunculoidea</taxon>
        <taxon>Dracunculidae</taxon>
        <taxon>Dracunculus</taxon>
    </lineage>
</organism>